<dbReference type="Proteomes" id="UP000509579">
    <property type="component" value="Plasmid unnamed2"/>
</dbReference>
<dbReference type="InterPro" id="IPR036206">
    <property type="entry name" value="ThiamineP_synth_sf"/>
</dbReference>
<dbReference type="CDD" id="cd00564">
    <property type="entry name" value="TMP_TenI"/>
    <property type="match status" value="1"/>
</dbReference>
<evidence type="ECO:0000259" key="3">
    <source>
        <dbReference type="Pfam" id="PF02581"/>
    </source>
</evidence>
<evidence type="ECO:0000313" key="4">
    <source>
        <dbReference type="EMBL" id="QKV55699.1"/>
    </source>
</evidence>
<proteinExistence type="predicted"/>
<dbReference type="InterPro" id="IPR022998">
    <property type="entry name" value="ThiamineP_synth_TenI"/>
</dbReference>
<evidence type="ECO:0000256" key="1">
    <source>
        <dbReference type="ARBA" id="ARBA00004948"/>
    </source>
</evidence>
<keyword evidence="4" id="KW-0614">Plasmid</keyword>
<name>A0A6N1X8K0_9BURK</name>
<dbReference type="SUPFAM" id="SSF51391">
    <property type="entry name" value="Thiamin phosphate synthase"/>
    <property type="match status" value="1"/>
</dbReference>
<dbReference type="PANTHER" id="PTHR20857:SF15">
    <property type="entry name" value="THIAMINE-PHOSPHATE SYNTHASE"/>
    <property type="match status" value="1"/>
</dbReference>
<comment type="pathway">
    <text evidence="1">Cofactor biosynthesis; thiamine diphosphate biosynthesis.</text>
</comment>
<dbReference type="AlphaFoldDB" id="A0A6N1X8K0"/>
<evidence type="ECO:0000313" key="5">
    <source>
        <dbReference type="Proteomes" id="UP000509579"/>
    </source>
</evidence>
<gene>
    <name evidence="4" type="ORF">HUK68_22360</name>
</gene>
<dbReference type="RefSeq" id="WP_175506485.1">
    <property type="nucleotide sequence ID" value="NZ_CP054842.1"/>
</dbReference>
<keyword evidence="5" id="KW-1185">Reference proteome</keyword>
<dbReference type="GO" id="GO:0009228">
    <property type="term" value="P:thiamine biosynthetic process"/>
    <property type="evidence" value="ECO:0007669"/>
    <property type="project" value="UniProtKB-KW"/>
</dbReference>
<evidence type="ECO:0000256" key="2">
    <source>
        <dbReference type="ARBA" id="ARBA00022977"/>
    </source>
</evidence>
<geneLocation type="plasmid" evidence="4 5">
    <name>unnamed2</name>
</geneLocation>
<dbReference type="GO" id="GO:0005737">
    <property type="term" value="C:cytoplasm"/>
    <property type="evidence" value="ECO:0007669"/>
    <property type="project" value="TreeGrafter"/>
</dbReference>
<dbReference type="InterPro" id="IPR013785">
    <property type="entry name" value="Aldolase_TIM"/>
</dbReference>
<dbReference type="PANTHER" id="PTHR20857">
    <property type="entry name" value="THIAMINE-PHOSPHATE PYROPHOSPHORYLASE"/>
    <property type="match status" value="1"/>
</dbReference>
<dbReference type="EMBL" id="CP054842">
    <property type="protein sequence ID" value="QKV55699.1"/>
    <property type="molecule type" value="Genomic_DNA"/>
</dbReference>
<dbReference type="GO" id="GO:0004789">
    <property type="term" value="F:thiamine-phosphate diphosphorylase activity"/>
    <property type="evidence" value="ECO:0007669"/>
    <property type="project" value="TreeGrafter"/>
</dbReference>
<protein>
    <submittedName>
        <fullName evidence="4">Thiamine phosphate synthase</fullName>
    </submittedName>
</protein>
<dbReference type="KEGG" id="aant:HUK68_22360"/>
<dbReference type="Pfam" id="PF02581">
    <property type="entry name" value="TMP-TENI"/>
    <property type="match status" value="1"/>
</dbReference>
<accession>A0A6N1X8K0</accession>
<dbReference type="Gene3D" id="3.20.20.70">
    <property type="entry name" value="Aldolase class I"/>
    <property type="match status" value="1"/>
</dbReference>
<feature type="domain" description="Thiamine phosphate synthase/TenI" evidence="3">
    <location>
        <begin position="17"/>
        <end position="188"/>
    </location>
</feature>
<organism evidence="4 5">
    <name type="scientific">Comamonas antarctica</name>
    <dbReference type="NCBI Taxonomy" id="2743470"/>
    <lineage>
        <taxon>Bacteria</taxon>
        <taxon>Pseudomonadati</taxon>
        <taxon>Pseudomonadota</taxon>
        <taxon>Betaproteobacteria</taxon>
        <taxon>Burkholderiales</taxon>
        <taxon>Comamonadaceae</taxon>
        <taxon>Comamonas</taxon>
    </lineage>
</organism>
<reference evidence="4 5" key="1">
    <citation type="submission" date="2020-06" db="EMBL/GenBank/DDBJ databases">
        <title>Acidovorax antarctica sp. nov., isolated from Corinth ice sheet soil, Antarctic Fields Peninsula.</title>
        <authorList>
            <person name="Xu Q."/>
            <person name="Peng F."/>
        </authorList>
    </citation>
    <scope>NUCLEOTIDE SEQUENCE [LARGE SCALE GENOMIC DNA]</scope>
    <source>
        <strain evidence="4 5">16-35-5</strain>
        <plasmid evidence="4 5">unnamed2</plasmid>
    </source>
</reference>
<keyword evidence="2" id="KW-0784">Thiamine biosynthesis</keyword>
<sequence length="197" mass="21240">MTSSISRIYQITPEPVGAPSFEKFIAELNETLDSGIKLVQLRAKKLNRREHLAVADLALVACRKHGALLIFNGSVEMALEARCDGVHLTSEALMACQQRPALAGFLVSAACHDEEQVAHAETIGADFIVVSPVFATKTHPEAVPIGWQRFSDLAVGTKIPVFALGGMRTEMLEDAKKHGAWGIAAISSTWCSKASKE</sequence>